<keyword evidence="1" id="KW-0472">Membrane</keyword>
<accession>A0A382PXT7</accession>
<keyword evidence="1" id="KW-1133">Transmembrane helix</keyword>
<gene>
    <name evidence="2" type="ORF">METZ01_LOCUS330339</name>
</gene>
<proteinExistence type="predicted"/>
<dbReference type="InterPro" id="IPR045584">
    <property type="entry name" value="Pilin-like"/>
</dbReference>
<dbReference type="EMBL" id="UINC01110164">
    <property type="protein sequence ID" value="SVC77485.1"/>
    <property type="molecule type" value="Genomic_DNA"/>
</dbReference>
<dbReference type="AlphaFoldDB" id="A0A382PXT7"/>
<protein>
    <recommendedName>
        <fullName evidence="3">Prepilin-type N-terminal cleavage/methylation domain-containing protein</fullName>
    </recommendedName>
</protein>
<sequence>METETQRPALTAKTRRKPFKPCAGFTLIELMIVVAIIAIIGVFAVPGFVTFIQNNRIKTQSSE</sequence>
<evidence type="ECO:0000313" key="2">
    <source>
        <dbReference type="EMBL" id="SVC77485.1"/>
    </source>
</evidence>
<evidence type="ECO:0000256" key="1">
    <source>
        <dbReference type="SAM" id="Phobius"/>
    </source>
</evidence>
<feature type="transmembrane region" description="Helical" evidence="1">
    <location>
        <begin position="30"/>
        <end position="52"/>
    </location>
</feature>
<dbReference type="SUPFAM" id="SSF54523">
    <property type="entry name" value="Pili subunits"/>
    <property type="match status" value="1"/>
</dbReference>
<dbReference type="InterPro" id="IPR012902">
    <property type="entry name" value="N_methyl_site"/>
</dbReference>
<dbReference type="Gene3D" id="3.30.700.10">
    <property type="entry name" value="Glycoprotein, Type 4 Pilin"/>
    <property type="match status" value="1"/>
</dbReference>
<keyword evidence="1" id="KW-0812">Transmembrane</keyword>
<dbReference type="PROSITE" id="PS00409">
    <property type="entry name" value="PROKAR_NTER_METHYL"/>
    <property type="match status" value="1"/>
</dbReference>
<dbReference type="NCBIfam" id="TIGR02532">
    <property type="entry name" value="IV_pilin_GFxxxE"/>
    <property type="match status" value="1"/>
</dbReference>
<organism evidence="2">
    <name type="scientific">marine metagenome</name>
    <dbReference type="NCBI Taxonomy" id="408172"/>
    <lineage>
        <taxon>unclassified sequences</taxon>
        <taxon>metagenomes</taxon>
        <taxon>ecological metagenomes</taxon>
    </lineage>
</organism>
<feature type="non-terminal residue" evidence="2">
    <location>
        <position position="63"/>
    </location>
</feature>
<name>A0A382PXT7_9ZZZZ</name>
<evidence type="ECO:0008006" key="3">
    <source>
        <dbReference type="Google" id="ProtNLM"/>
    </source>
</evidence>
<reference evidence="2" key="1">
    <citation type="submission" date="2018-05" db="EMBL/GenBank/DDBJ databases">
        <authorList>
            <person name="Lanie J.A."/>
            <person name="Ng W.-L."/>
            <person name="Kazmierczak K.M."/>
            <person name="Andrzejewski T.M."/>
            <person name="Davidsen T.M."/>
            <person name="Wayne K.J."/>
            <person name="Tettelin H."/>
            <person name="Glass J.I."/>
            <person name="Rusch D."/>
            <person name="Podicherti R."/>
            <person name="Tsui H.-C.T."/>
            <person name="Winkler M.E."/>
        </authorList>
    </citation>
    <scope>NUCLEOTIDE SEQUENCE</scope>
</reference>
<dbReference type="Pfam" id="PF07963">
    <property type="entry name" value="N_methyl"/>
    <property type="match status" value="1"/>
</dbReference>